<dbReference type="InterPro" id="IPR024213">
    <property type="entry name" value="DUF3822"/>
</dbReference>
<protein>
    <submittedName>
        <fullName evidence="1">DUF3822 family protein</fullName>
    </submittedName>
</protein>
<reference evidence="1" key="2">
    <citation type="submission" date="2021-04" db="EMBL/GenBank/DDBJ databases">
        <authorList>
            <person name="Gilroy R."/>
        </authorList>
    </citation>
    <scope>NUCLEOTIDE SEQUENCE</scope>
    <source>
        <strain evidence="1">8470</strain>
    </source>
</reference>
<comment type="caution">
    <text evidence="1">The sequence shown here is derived from an EMBL/GenBank/DDBJ whole genome shotgun (WGS) entry which is preliminary data.</text>
</comment>
<dbReference type="Gene3D" id="3.30.420.260">
    <property type="match status" value="1"/>
</dbReference>
<dbReference type="CDD" id="cd24013">
    <property type="entry name" value="ASKHA_ATPase_BT3980-like"/>
    <property type="match status" value="1"/>
</dbReference>
<evidence type="ECO:0000313" key="2">
    <source>
        <dbReference type="Proteomes" id="UP000784286"/>
    </source>
</evidence>
<evidence type="ECO:0000313" key="1">
    <source>
        <dbReference type="EMBL" id="MBU3857423.1"/>
    </source>
</evidence>
<name>A0A948TPX5_9BACT</name>
<dbReference type="Gene3D" id="3.30.420.250">
    <property type="match status" value="1"/>
</dbReference>
<accession>A0A948TPX5</accession>
<reference evidence="1" key="1">
    <citation type="journal article" date="2021" name="PeerJ">
        <title>Extensive microbial diversity within the chicken gut microbiome revealed by metagenomics and culture.</title>
        <authorList>
            <person name="Gilroy R."/>
            <person name="Ravi A."/>
            <person name="Getino M."/>
            <person name="Pursley I."/>
            <person name="Horton D.L."/>
            <person name="Alikhan N.F."/>
            <person name="Baker D."/>
            <person name="Gharbi K."/>
            <person name="Hall N."/>
            <person name="Watson M."/>
            <person name="Adriaenssens E.M."/>
            <person name="Foster-Nyarko E."/>
            <person name="Jarju S."/>
            <person name="Secka A."/>
            <person name="Antonio M."/>
            <person name="Oren A."/>
            <person name="Chaudhuri R.R."/>
            <person name="La Ragione R."/>
            <person name="Hildebrand F."/>
            <person name="Pallen M.J."/>
        </authorList>
    </citation>
    <scope>NUCLEOTIDE SEQUENCE</scope>
    <source>
        <strain evidence="1">8470</strain>
    </source>
</reference>
<proteinExistence type="predicted"/>
<dbReference type="Proteomes" id="UP000784286">
    <property type="component" value="Unassembled WGS sequence"/>
</dbReference>
<sequence length="268" mass="31248">MIDFNQPDRYTLSIRLSTDGFSFAIHPDEGGEDVLFRTFHVNLQHSMAANVKEFLAETDTLKHAFRQTNILIHTSRYTPVPFELYEDDQTELLFYQNLPKQNNEIILCNILSKSNIAILFSIDKLTHQLLSDHFPKARFFASISPTIEYLTLRSRKNGNSRAEVFAILHQKSLDLLAFKNQKPVLANSFKASNMNDKCYYLLNLWKQLNLDQQQDVLYVSDGMQQKEQEDFLKRFIKNISFINSQTEPTPYRYPSDIPFDMLSLDLCE</sequence>
<organism evidence="1 2">
    <name type="scientific">Candidatus Phocaeicola excrementipullorum</name>
    <dbReference type="NCBI Taxonomy" id="2838731"/>
    <lineage>
        <taxon>Bacteria</taxon>
        <taxon>Pseudomonadati</taxon>
        <taxon>Bacteroidota</taxon>
        <taxon>Bacteroidia</taxon>
        <taxon>Bacteroidales</taxon>
        <taxon>Bacteroidaceae</taxon>
        <taxon>Phocaeicola</taxon>
    </lineage>
</organism>
<dbReference type="Pfam" id="PF12864">
    <property type="entry name" value="DUF3822"/>
    <property type="match status" value="1"/>
</dbReference>
<dbReference type="AlphaFoldDB" id="A0A948TPX5"/>
<gene>
    <name evidence="1" type="ORF">H9928_12990</name>
</gene>
<dbReference type="EMBL" id="JAHLFJ010000121">
    <property type="protein sequence ID" value="MBU3857423.1"/>
    <property type="molecule type" value="Genomic_DNA"/>
</dbReference>